<organism evidence="2 3">
    <name type="scientific">Nepenthes gracilis</name>
    <name type="common">Slender pitcher plant</name>
    <dbReference type="NCBI Taxonomy" id="150966"/>
    <lineage>
        <taxon>Eukaryota</taxon>
        <taxon>Viridiplantae</taxon>
        <taxon>Streptophyta</taxon>
        <taxon>Embryophyta</taxon>
        <taxon>Tracheophyta</taxon>
        <taxon>Spermatophyta</taxon>
        <taxon>Magnoliopsida</taxon>
        <taxon>eudicotyledons</taxon>
        <taxon>Gunneridae</taxon>
        <taxon>Pentapetalae</taxon>
        <taxon>Caryophyllales</taxon>
        <taxon>Nepenthaceae</taxon>
        <taxon>Nepenthes</taxon>
    </lineage>
</organism>
<evidence type="ECO:0000313" key="2">
    <source>
        <dbReference type="EMBL" id="GMH03521.1"/>
    </source>
</evidence>
<dbReference type="Proteomes" id="UP001279734">
    <property type="component" value="Unassembled WGS sequence"/>
</dbReference>
<accession>A0AAD3S367</accession>
<name>A0AAD3S367_NEPGR</name>
<evidence type="ECO:0000256" key="1">
    <source>
        <dbReference type="SAM" id="MobiDB-lite"/>
    </source>
</evidence>
<dbReference type="EMBL" id="BSYO01000004">
    <property type="protein sequence ID" value="GMH03521.1"/>
    <property type="molecule type" value="Genomic_DNA"/>
</dbReference>
<protein>
    <submittedName>
        <fullName evidence="2">Uncharacterized protein</fullName>
    </submittedName>
</protein>
<comment type="caution">
    <text evidence="2">The sequence shown here is derived from an EMBL/GenBank/DDBJ whole genome shotgun (WGS) entry which is preliminary data.</text>
</comment>
<proteinExistence type="predicted"/>
<gene>
    <name evidence="2" type="ORF">Nepgr_005360</name>
</gene>
<dbReference type="AlphaFoldDB" id="A0AAD3S367"/>
<feature type="region of interest" description="Disordered" evidence="1">
    <location>
        <begin position="1"/>
        <end position="20"/>
    </location>
</feature>
<sequence>MGVSGLPAGSSQPPTAFGVPPVSAALVSPSSSEALSEIAAEVGTANISSKSNPAVPDGMLGCDLVGTHGAEGMMQAPCLSCFV</sequence>
<keyword evidence="3" id="KW-1185">Reference proteome</keyword>
<reference evidence="2" key="1">
    <citation type="submission" date="2023-05" db="EMBL/GenBank/DDBJ databases">
        <title>Nepenthes gracilis genome sequencing.</title>
        <authorList>
            <person name="Fukushima K."/>
        </authorList>
    </citation>
    <scope>NUCLEOTIDE SEQUENCE</scope>
    <source>
        <strain evidence="2">SING2019-196</strain>
    </source>
</reference>
<evidence type="ECO:0000313" key="3">
    <source>
        <dbReference type="Proteomes" id="UP001279734"/>
    </source>
</evidence>